<name>A0A8S8X9J1_9PROT</name>
<dbReference type="Proteomes" id="UP000681075">
    <property type="component" value="Unassembled WGS sequence"/>
</dbReference>
<dbReference type="EMBL" id="BOPV01000001">
    <property type="protein sequence ID" value="GIL37995.1"/>
    <property type="molecule type" value="Genomic_DNA"/>
</dbReference>
<dbReference type="SUPFAM" id="SSF51735">
    <property type="entry name" value="NAD(P)-binding Rossmann-fold domains"/>
    <property type="match status" value="1"/>
</dbReference>
<reference evidence="2" key="1">
    <citation type="submission" date="2021-02" db="EMBL/GenBank/DDBJ databases">
        <title>Genome sequence of Rhodospirillales sp. strain TMPK1 isolated from soil.</title>
        <authorList>
            <person name="Nakai R."/>
            <person name="Kusada H."/>
            <person name="Tamaki H."/>
        </authorList>
    </citation>
    <scope>NUCLEOTIDE SEQUENCE</scope>
    <source>
        <strain evidence="2">TMPK1</strain>
    </source>
</reference>
<dbReference type="GO" id="GO:0016616">
    <property type="term" value="F:oxidoreductase activity, acting on the CH-OH group of donors, NAD or NADP as acceptor"/>
    <property type="evidence" value="ECO:0007669"/>
    <property type="project" value="TreeGrafter"/>
</dbReference>
<dbReference type="InterPro" id="IPR002347">
    <property type="entry name" value="SDR_fam"/>
</dbReference>
<dbReference type="RefSeq" id="WP_420240905.1">
    <property type="nucleotide sequence ID" value="NZ_BOPV01000001.1"/>
</dbReference>
<comment type="caution">
    <text evidence="2">The sequence shown here is derived from an EMBL/GenBank/DDBJ whole genome shotgun (WGS) entry which is preliminary data.</text>
</comment>
<dbReference type="Pfam" id="PF13561">
    <property type="entry name" value="adh_short_C2"/>
    <property type="match status" value="1"/>
</dbReference>
<dbReference type="PRINTS" id="PR00080">
    <property type="entry name" value="SDRFAMILY"/>
</dbReference>
<gene>
    <name evidence="2" type="ORF">TMPK1_02320</name>
</gene>
<dbReference type="PANTHER" id="PTHR42760:SF40">
    <property type="entry name" value="3-OXOACYL-[ACYL-CARRIER-PROTEIN] REDUCTASE, CHLOROPLASTIC"/>
    <property type="match status" value="1"/>
</dbReference>
<dbReference type="FunFam" id="3.40.50.720:FF:000084">
    <property type="entry name" value="Short-chain dehydrogenase reductase"/>
    <property type="match status" value="1"/>
</dbReference>
<evidence type="ECO:0000313" key="3">
    <source>
        <dbReference type="Proteomes" id="UP000681075"/>
    </source>
</evidence>
<proteinExistence type="inferred from homology"/>
<dbReference type="AlphaFoldDB" id="A0A8S8X9J1"/>
<sequence>MSQRVVVTAAARGIGRAIADRFLASGATVWGCDVDDEALGELRAALPSVKAARCDVGDKAQVESFLAEACKSMGGIDVLVNNAGIGGGHAAVEDVTDENWDRSLAVNLSGMFYCVRKVVPLMKAQGSGCIINISTGSVRTGLPNRLPYVASKHGVMGLTQNLARELGPANIRCNAILPGLIDNPRGRALVQRAADEAGKSFEEFEADMLKYISMRTWIDPLEIGDTAVFLASHAARHITGQFLGVCGGVEWEP</sequence>
<keyword evidence="3" id="KW-1185">Reference proteome</keyword>
<dbReference type="NCBIfam" id="NF009466">
    <property type="entry name" value="PRK12826.1-2"/>
    <property type="match status" value="1"/>
</dbReference>
<dbReference type="GO" id="GO:0030497">
    <property type="term" value="P:fatty acid elongation"/>
    <property type="evidence" value="ECO:0007669"/>
    <property type="project" value="TreeGrafter"/>
</dbReference>
<evidence type="ECO:0000313" key="2">
    <source>
        <dbReference type="EMBL" id="GIL37995.1"/>
    </source>
</evidence>
<accession>A0A8S8X9J1</accession>
<dbReference type="CDD" id="cd05233">
    <property type="entry name" value="SDR_c"/>
    <property type="match status" value="1"/>
</dbReference>
<dbReference type="Gene3D" id="3.40.50.720">
    <property type="entry name" value="NAD(P)-binding Rossmann-like Domain"/>
    <property type="match status" value="1"/>
</dbReference>
<protein>
    <submittedName>
        <fullName evidence="2">3-ketoacyl-ACP reductase</fullName>
    </submittedName>
</protein>
<evidence type="ECO:0000256" key="1">
    <source>
        <dbReference type="ARBA" id="ARBA00006484"/>
    </source>
</evidence>
<organism evidence="2 3">
    <name type="scientific">Roseiterribacter gracilis</name>
    <dbReference type="NCBI Taxonomy" id="2812848"/>
    <lineage>
        <taxon>Bacteria</taxon>
        <taxon>Pseudomonadati</taxon>
        <taxon>Pseudomonadota</taxon>
        <taxon>Alphaproteobacteria</taxon>
        <taxon>Rhodospirillales</taxon>
        <taxon>Roseiterribacteraceae</taxon>
        <taxon>Roseiterribacter</taxon>
    </lineage>
</organism>
<dbReference type="PANTHER" id="PTHR42760">
    <property type="entry name" value="SHORT-CHAIN DEHYDROGENASES/REDUCTASES FAMILY MEMBER"/>
    <property type="match status" value="1"/>
</dbReference>
<comment type="similarity">
    <text evidence="1">Belongs to the short-chain dehydrogenases/reductases (SDR) family.</text>
</comment>
<dbReference type="InterPro" id="IPR036291">
    <property type="entry name" value="NAD(P)-bd_dom_sf"/>
</dbReference>
<dbReference type="PRINTS" id="PR00081">
    <property type="entry name" value="GDHRDH"/>
</dbReference>